<sequence length="222" mass="25017">MKILVVDDSHHVAETISDYLELQGMVTDHAYHGEAAVRLAQENEYDVIIMDIMMPKTDGISAVKKLREEILCQTPILFLTAKDRIEDKVAAFNAGGDDYLLKPFSMEELCLRLHALANRGPRKDVGKLTFADICLDNQTEEVTRDNKPIKVSRIQLKILKVLLRHAPGIVSKQLLIESVWGDDSPPSDALRSHIYGLRNALDRGFEQSRLETIHGQGYRLKA</sequence>
<dbReference type="GO" id="GO:0000976">
    <property type="term" value="F:transcription cis-regulatory region binding"/>
    <property type="evidence" value="ECO:0007669"/>
    <property type="project" value="TreeGrafter"/>
</dbReference>
<dbReference type="InterPro" id="IPR001789">
    <property type="entry name" value="Sig_transdc_resp-reg_receiver"/>
</dbReference>
<name>A0A377HNV5_GRIHO</name>
<evidence type="ECO:0000313" key="11">
    <source>
        <dbReference type="Proteomes" id="UP000254512"/>
    </source>
</evidence>
<evidence type="ECO:0000259" key="8">
    <source>
        <dbReference type="PROSITE" id="PS50110"/>
    </source>
</evidence>
<keyword evidence="3" id="KW-0805">Transcription regulation</keyword>
<feature type="domain" description="OmpR/PhoB-type" evidence="9">
    <location>
        <begin position="125"/>
        <end position="222"/>
    </location>
</feature>
<accession>A0A377HNV5</accession>
<dbReference type="Gene3D" id="1.10.10.10">
    <property type="entry name" value="Winged helix-like DNA-binding domain superfamily/Winged helix DNA-binding domain"/>
    <property type="match status" value="1"/>
</dbReference>
<dbReference type="PANTHER" id="PTHR48111:SF22">
    <property type="entry name" value="REGULATOR OF RPOS"/>
    <property type="match status" value="1"/>
</dbReference>
<protein>
    <submittedName>
        <fullName evidence="10">Mycobacterial persistence regulator A</fullName>
    </submittedName>
</protein>
<dbReference type="GO" id="GO:0006355">
    <property type="term" value="P:regulation of DNA-templated transcription"/>
    <property type="evidence" value="ECO:0007669"/>
    <property type="project" value="InterPro"/>
</dbReference>
<dbReference type="InterPro" id="IPR001867">
    <property type="entry name" value="OmpR/PhoB-type_DNA-bd"/>
</dbReference>
<dbReference type="RefSeq" id="WP_005503135.1">
    <property type="nucleotide sequence ID" value="NZ_CABMOB010000001.1"/>
</dbReference>
<evidence type="ECO:0000256" key="4">
    <source>
        <dbReference type="ARBA" id="ARBA00023125"/>
    </source>
</evidence>
<organism evidence="10 11">
    <name type="scientific">Grimontia hollisae</name>
    <name type="common">Vibrio hollisae</name>
    <dbReference type="NCBI Taxonomy" id="673"/>
    <lineage>
        <taxon>Bacteria</taxon>
        <taxon>Pseudomonadati</taxon>
        <taxon>Pseudomonadota</taxon>
        <taxon>Gammaproteobacteria</taxon>
        <taxon>Vibrionales</taxon>
        <taxon>Vibrionaceae</taxon>
        <taxon>Grimontia</taxon>
    </lineage>
</organism>
<evidence type="ECO:0000256" key="2">
    <source>
        <dbReference type="ARBA" id="ARBA00023012"/>
    </source>
</evidence>
<dbReference type="AlphaFoldDB" id="A0A377HNV5"/>
<keyword evidence="4 7" id="KW-0238">DNA-binding</keyword>
<evidence type="ECO:0000313" key="10">
    <source>
        <dbReference type="EMBL" id="STO57867.1"/>
    </source>
</evidence>
<dbReference type="GO" id="GO:0032993">
    <property type="term" value="C:protein-DNA complex"/>
    <property type="evidence" value="ECO:0007669"/>
    <property type="project" value="TreeGrafter"/>
</dbReference>
<dbReference type="Pfam" id="PF00072">
    <property type="entry name" value="Response_reg"/>
    <property type="match status" value="1"/>
</dbReference>
<dbReference type="Pfam" id="PF00486">
    <property type="entry name" value="Trans_reg_C"/>
    <property type="match status" value="1"/>
</dbReference>
<gene>
    <name evidence="10" type="primary">mprA</name>
    <name evidence="10" type="ORF">NCTC11645_02267</name>
</gene>
<dbReference type="Proteomes" id="UP000254512">
    <property type="component" value="Unassembled WGS sequence"/>
</dbReference>
<feature type="modified residue" description="4-aspartylphosphate" evidence="6">
    <location>
        <position position="51"/>
    </location>
</feature>
<dbReference type="SMART" id="SM00862">
    <property type="entry name" value="Trans_reg_C"/>
    <property type="match status" value="1"/>
</dbReference>
<feature type="DNA-binding region" description="OmpR/PhoB-type" evidence="7">
    <location>
        <begin position="125"/>
        <end position="222"/>
    </location>
</feature>
<dbReference type="Gene3D" id="3.40.50.2300">
    <property type="match status" value="1"/>
</dbReference>
<dbReference type="PROSITE" id="PS51755">
    <property type="entry name" value="OMPR_PHOB"/>
    <property type="match status" value="1"/>
</dbReference>
<dbReference type="InterPro" id="IPR011006">
    <property type="entry name" value="CheY-like_superfamily"/>
</dbReference>
<evidence type="ECO:0000256" key="6">
    <source>
        <dbReference type="PROSITE-ProRule" id="PRU00169"/>
    </source>
</evidence>
<dbReference type="PROSITE" id="PS50110">
    <property type="entry name" value="RESPONSE_REGULATORY"/>
    <property type="match status" value="1"/>
</dbReference>
<dbReference type="CDD" id="cd00383">
    <property type="entry name" value="trans_reg_C"/>
    <property type="match status" value="1"/>
</dbReference>
<proteinExistence type="predicted"/>
<keyword evidence="2" id="KW-0902">Two-component regulatory system</keyword>
<feature type="domain" description="Response regulatory" evidence="8">
    <location>
        <begin position="2"/>
        <end position="117"/>
    </location>
</feature>
<dbReference type="GO" id="GO:0005829">
    <property type="term" value="C:cytosol"/>
    <property type="evidence" value="ECO:0007669"/>
    <property type="project" value="TreeGrafter"/>
</dbReference>
<dbReference type="SUPFAM" id="SSF52172">
    <property type="entry name" value="CheY-like"/>
    <property type="match status" value="1"/>
</dbReference>
<dbReference type="FunFam" id="3.40.50.2300:FF:000001">
    <property type="entry name" value="DNA-binding response regulator PhoB"/>
    <property type="match status" value="1"/>
</dbReference>
<dbReference type="GO" id="GO:0000156">
    <property type="term" value="F:phosphorelay response regulator activity"/>
    <property type="evidence" value="ECO:0007669"/>
    <property type="project" value="TreeGrafter"/>
</dbReference>
<reference evidence="10 11" key="1">
    <citation type="submission" date="2018-06" db="EMBL/GenBank/DDBJ databases">
        <authorList>
            <consortium name="Pathogen Informatics"/>
            <person name="Doyle S."/>
        </authorList>
    </citation>
    <scope>NUCLEOTIDE SEQUENCE [LARGE SCALE GENOMIC DNA]</scope>
    <source>
        <strain evidence="10 11">NCTC11645</strain>
    </source>
</reference>
<evidence type="ECO:0000256" key="7">
    <source>
        <dbReference type="PROSITE-ProRule" id="PRU01091"/>
    </source>
</evidence>
<dbReference type="InterPro" id="IPR036388">
    <property type="entry name" value="WH-like_DNA-bd_sf"/>
</dbReference>
<dbReference type="CDD" id="cd17574">
    <property type="entry name" value="REC_OmpR"/>
    <property type="match status" value="1"/>
</dbReference>
<dbReference type="InterPro" id="IPR039420">
    <property type="entry name" value="WalR-like"/>
</dbReference>
<evidence type="ECO:0000256" key="3">
    <source>
        <dbReference type="ARBA" id="ARBA00023015"/>
    </source>
</evidence>
<evidence type="ECO:0000256" key="5">
    <source>
        <dbReference type="ARBA" id="ARBA00023163"/>
    </source>
</evidence>
<evidence type="ECO:0000256" key="1">
    <source>
        <dbReference type="ARBA" id="ARBA00022553"/>
    </source>
</evidence>
<dbReference type="STRING" id="673.AL542_15185"/>
<keyword evidence="5" id="KW-0804">Transcription</keyword>
<dbReference type="SMART" id="SM00448">
    <property type="entry name" value="REC"/>
    <property type="match status" value="1"/>
</dbReference>
<dbReference type="PANTHER" id="PTHR48111">
    <property type="entry name" value="REGULATOR OF RPOS"/>
    <property type="match status" value="1"/>
</dbReference>
<evidence type="ECO:0000259" key="9">
    <source>
        <dbReference type="PROSITE" id="PS51755"/>
    </source>
</evidence>
<dbReference type="EMBL" id="UGHD01000002">
    <property type="protein sequence ID" value="STO57867.1"/>
    <property type="molecule type" value="Genomic_DNA"/>
</dbReference>
<dbReference type="KEGG" id="gho:AL542_15185"/>
<dbReference type="GeneID" id="58897286"/>
<keyword evidence="1 6" id="KW-0597">Phosphoprotein</keyword>